<protein>
    <submittedName>
        <fullName evidence="1">Uncharacterized protein</fullName>
    </submittedName>
</protein>
<organism evidence="1 2">
    <name type="scientific">Vibrio parahaemolyticus</name>
    <dbReference type="NCBI Taxonomy" id="670"/>
    <lineage>
        <taxon>Bacteria</taxon>
        <taxon>Pseudomonadati</taxon>
        <taxon>Pseudomonadota</taxon>
        <taxon>Gammaproteobacteria</taxon>
        <taxon>Vibrionales</taxon>
        <taxon>Vibrionaceae</taxon>
        <taxon>Vibrio</taxon>
    </lineage>
</organism>
<accession>A0AAW8PY36</accession>
<dbReference type="AlphaFoldDB" id="A0AAW8PY36"/>
<dbReference type="EMBL" id="JAUHGG010000003">
    <property type="protein sequence ID" value="MDS1821103.1"/>
    <property type="molecule type" value="Genomic_DNA"/>
</dbReference>
<reference evidence="1" key="1">
    <citation type="submission" date="2023-06" db="EMBL/GenBank/DDBJ databases">
        <title>Genomic Diversity of Vibrio spp. and Metagenomic Analysis of Pathogens in Florida Gulf Coastal Waters Following Hurricane Ian.</title>
        <authorList>
            <person name="Brumfield K.D."/>
        </authorList>
    </citation>
    <scope>NUCLEOTIDE SEQUENCE</scope>
    <source>
        <strain evidence="1">WBS2B-138</strain>
    </source>
</reference>
<dbReference type="RefSeq" id="WP_311019941.1">
    <property type="nucleotide sequence ID" value="NZ_JAUHGG010000003.1"/>
</dbReference>
<gene>
    <name evidence="1" type="ORF">QX249_10565</name>
</gene>
<comment type="caution">
    <text evidence="1">The sequence shown here is derived from an EMBL/GenBank/DDBJ whole genome shotgun (WGS) entry which is preliminary data.</text>
</comment>
<dbReference type="Proteomes" id="UP001253193">
    <property type="component" value="Unassembled WGS sequence"/>
</dbReference>
<proteinExistence type="predicted"/>
<name>A0AAW8PY36_VIBPH</name>
<sequence>MGKSLTPLTIGQLKERIKAFTSFDQCDGDMQDAINEHIRRICKSAKTSYADKVPDEEPSKAYEVSVDTMLADQSNTFDAFLYDNNLNIAFGDVGSRHVFLRAELLCLYLIKNKMVTAEQVDELRFGTTSDPLETLADLYTSLHLGFFESSAWGGRRVNCAEDYPFMQKGHLAIKNVANLHLIKYSKQQAQADLQKYLEESRV</sequence>
<evidence type="ECO:0000313" key="2">
    <source>
        <dbReference type="Proteomes" id="UP001253193"/>
    </source>
</evidence>
<evidence type="ECO:0000313" key="1">
    <source>
        <dbReference type="EMBL" id="MDS1821103.1"/>
    </source>
</evidence>